<evidence type="ECO:0000313" key="3">
    <source>
        <dbReference type="Proteomes" id="UP000006591"/>
    </source>
</evidence>
<evidence type="ECO:0000256" key="1">
    <source>
        <dbReference type="SAM" id="MobiDB-lite"/>
    </source>
</evidence>
<proteinExistence type="predicted"/>
<reference evidence="2" key="1">
    <citation type="submission" date="2015-04" db="UniProtKB">
        <authorList>
            <consortium name="EnsemblPlants"/>
        </authorList>
    </citation>
    <scope>IDENTIFICATION</scope>
    <source>
        <strain evidence="2">SL10</strain>
    </source>
</reference>
<organism evidence="2">
    <name type="scientific">Oryza nivara</name>
    <name type="common">Indian wild rice</name>
    <name type="synonym">Oryza sativa f. spontanea</name>
    <dbReference type="NCBI Taxonomy" id="4536"/>
    <lineage>
        <taxon>Eukaryota</taxon>
        <taxon>Viridiplantae</taxon>
        <taxon>Streptophyta</taxon>
        <taxon>Embryophyta</taxon>
        <taxon>Tracheophyta</taxon>
        <taxon>Spermatophyta</taxon>
        <taxon>Magnoliopsida</taxon>
        <taxon>Liliopsida</taxon>
        <taxon>Poales</taxon>
        <taxon>Poaceae</taxon>
        <taxon>BOP clade</taxon>
        <taxon>Oryzoideae</taxon>
        <taxon>Oryzeae</taxon>
        <taxon>Oryzinae</taxon>
        <taxon>Oryza</taxon>
    </lineage>
</organism>
<feature type="region of interest" description="Disordered" evidence="1">
    <location>
        <begin position="34"/>
        <end position="60"/>
    </location>
</feature>
<name>A0A0E0FQ28_ORYNI</name>
<dbReference type="AlphaFoldDB" id="A0A0E0FQ28"/>
<protein>
    <submittedName>
        <fullName evidence="2">Uncharacterized protein</fullName>
    </submittedName>
</protein>
<dbReference type="EnsemblPlants" id="ONIVA01G27300.1">
    <property type="protein sequence ID" value="ONIVA01G27300.1"/>
    <property type="gene ID" value="ONIVA01G27300"/>
</dbReference>
<sequence length="102" mass="10754">MANNCDAPIVAAGGGVPRRGDGWGRCLRLRTVATRRRRPGAASARSSTLQGGDAGRGQWTMRRRRQLVAACCDEAAAKRQCRVGAVTAGNGVRRGRLVGTAH</sequence>
<accession>A0A0E0FQ28</accession>
<evidence type="ECO:0000313" key="2">
    <source>
        <dbReference type="EnsemblPlants" id="ONIVA01G27300.1"/>
    </source>
</evidence>
<dbReference type="Proteomes" id="UP000006591">
    <property type="component" value="Chromosome 1"/>
</dbReference>
<keyword evidence="3" id="KW-1185">Reference proteome</keyword>
<dbReference type="Gramene" id="ONIVA01G27300.1">
    <property type="protein sequence ID" value="ONIVA01G27300.1"/>
    <property type="gene ID" value="ONIVA01G27300"/>
</dbReference>
<reference evidence="2" key="2">
    <citation type="submission" date="2018-04" db="EMBL/GenBank/DDBJ databases">
        <title>OnivRS2 (Oryza nivara Reference Sequence Version 2).</title>
        <authorList>
            <person name="Zhang J."/>
            <person name="Kudrna D."/>
            <person name="Lee S."/>
            <person name="Talag J."/>
            <person name="Rajasekar S."/>
            <person name="Welchert J."/>
            <person name="Hsing Y.-I."/>
            <person name="Wing R.A."/>
        </authorList>
    </citation>
    <scope>NUCLEOTIDE SEQUENCE [LARGE SCALE GENOMIC DNA]</scope>
</reference>
<dbReference type="HOGENOM" id="CLU_179595_0_0_1"/>